<dbReference type="AlphaFoldDB" id="A0A543CQ50"/>
<evidence type="ECO:0000313" key="2">
    <source>
        <dbReference type="EMBL" id="TQL99231.1"/>
    </source>
</evidence>
<evidence type="ECO:0000256" key="1">
    <source>
        <dbReference type="ARBA" id="ARBA00023002"/>
    </source>
</evidence>
<reference evidence="2 3" key="1">
    <citation type="submission" date="2019-06" db="EMBL/GenBank/DDBJ databases">
        <title>Sequencing the genomes of 1000 actinobacteria strains.</title>
        <authorList>
            <person name="Klenk H.-P."/>
        </authorList>
    </citation>
    <scope>NUCLEOTIDE SEQUENCE [LARGE SCALE GENOMIC DNA]</scope>
    <source>
        <strain evidence="2 3">DSM 102200</strain>
    </source>
</reference>
<dbReference type="PANTHER" id="PTHR35176:SF11">
    <property type="entry name" value="PYRIDOXAMINE 5'-PHOSPHATE OXIDASE FAMILY PROTEIN"/>
    <property type="match status" value="1"/>
</dbReference>
<dbReference type="NCBIfam" id="TIGR03666">
    <property type="entry name" value="Rv2061_F420"/>
    <property type="match status" value="1"/>
</dbReference>
<dbReference type="Proteomes" id="UP000316096">
    <property type="component" value="Unassembled WGS sequence"/>
</dbReference>
<dbReference type="GO" id="GO:0070967">
    <property type="term" value="F:coenzyme F420 binding"/>
    <property type="evidence" value="ECO:0007669"/>
    <property type="project" value="TreeGrafter"/>
</dbReference>
<dbReference type="RefSeq" id="WP_141957872.1">
    <property type="nucleotide sequence ID" value="NZ_VFOZ01000001.1"/>
</dbReference>
<dbReference type="GO" id="GO:0005829">
    <property type="term" value="C:cytosol"/>
    <property type="evidence" value="ECO:0007669"/>
    <property type="project" value="TreeGrafter"/>
</dbReference>
<dbReference type="SUPFAM" id="SSF50475">
    <property type="entry name" value="FMN-binding split barrel"/>
    <property type="match status" value="1"/>
</dbReference>
<comment type="caution">
    <text evidence="2">The sequence shown here is derived from an EMBL/GenBank/DDBJ whole genome shotgun (WGS) entry which is preliminary data.</text>
</comment>
<proteinExistence type="predicted"/>
<keyword evidence="1" id="KW-0560">Oxidoreductase</keyword>
<dbReference type="Gene3D" id="2.30.110.10">
    <property type="entry name" value="Electron Transport, Fmn-binding Protein, Chain A"/>
    <property type="match status" value="1"/>
</dbReference>
<organism evidence="2 3">
    <name type="scientific">Actinoallomurus bryophytorum</name>
    <dbReference type="NCBI Taxonomy" id="1490222"/>
    <lineage>
        <taxon>Bacteria</taxon>
        <taxon>Bacillati</taxon>
        <taxon>Actinomycetota</taxon>
        <taxon>Actinomycetes</taxon>
        <taxon>Streptosporangiales</taxon>
        <taxon>Thermomonosporaceae</taxon>
        <taxon>Actinoallomurus</taxon>
    </lineage>
</organism>
<protein>
    <submittedName>
        <fullName evidence="2">Uncharacterized protein</fullName>
    </submittedName>
</protein>
<dbReference type="InterPro" id="IPR019965">
    <property type="entry name" value="PPOX_F420-dep_Rv2061_put"/>
</dbReference>
<accession>A0A543CQ50</accession>
<sequence length="127" mass="14091">MGTFDPFVEQKVSLLTTYRRDGTPVRTPVDVVVVDGRAYFRTFDASWKAKRLAHTEKVEIAPGKEATGPAVSCRARPLEGAEIVPVRRALGAKHRIRQGLLVPAFHRMKHYTTLYYELVPQAAGASA</sequence>
<dbReference type="InterPro" id="IPR012349">
    <property type="entry name" value="Split_barrel_FMN-bd"/>
</dbReference>
<dbReference type="EMBL" id="VFOZ01000001">
    <property type="protein sequence ID" value="TQL99231.1"/>
    <property type="molecule type" value="Genomic_DNA"/>
</dbReference>
<dbReference type="InterPro" id="IPR052019">
    <property type="entry name" value="F420H2_bilvrd_red/Heme_oxyg"/>
</dbReference>
<evidence type="ECO:0000313" key="3">
    <source>
        <dbReference type="Proteomes" id="UP000316096"/>
    </source>
</evidence>
<keyword evidence="3" id="KW-1185">Reference proteome</keyword>
<name>A0A543CQ50_9ACTN</name>
<dbReference type="OrthoDB" id="5738083at2"/>
<gene>
    <name evidence="2" type="ORF">FB559_4888</name>
</gene>
<dbReference type="GO" id="GO:0016627">
    <property type="term" value="F:oxidoreductase activity, acting on the CH-CH group of donors"/>
    <property type="evidence" value="ECO:0007669"/>
    <property type="project" value="TreeGrafter"/>
</dbReference>
<dbReference type="PANTHER" id="PTHR35176">
    <property type="entry name" value="HEME OXYGENASE HI_0854-RELATED"/>
    <property type="match status" value="1"/>
</dbReference>